<evidence type="ECO:0000256" key="1">
    <source>
        <dbReference type="SAM" id="MobiDB-lite"/>
    </source>
</evidence>
<feature type="region of interest" description="Disordered" evidence="1">
    <location>
        <begin position="280"/>
        <end position="302"/>
    </location>
</feature>
<name>A0A8S9Y756_APOLU</name>
<evidence type="ECO:0000313" key="2">
    <source>
        <dbReference type="EMBL" id="KAF6215675.1"/>
    </source>
</evidence>
<dbReference type="Gene3D" id="1.10.1170.10">
    <property type="entry name" value="Inhibitor Of Apoptosis Protein (2mihbC-IAP-1), Chain A"/>
    <property type="match status" value="2"/>
</dbReference>
<dbReference type="GO" id="GO:0051726">
    <property type="term" value="P:regulation of cell cycle"/>
    <property type="evidence" value="ECO:0007669"/>
    <property type="project" value="TreeGrafter"/>
</dbReference>
<proteinExistence type="predicted"/>
<evidence type="ECO:0000313" key="3">
    <source>
        <dbReference type="Proteomes" id="UP000466442"/>
    </source>
</evidence>
<dbReference type="InterPro" id="IPR001370">
    <property type="entry name" value="BIR_rpt"/>
</dbReference>
<dbReference type="PANTHER" id="PTHR10044:SF139">
    <property type="entry name" value="DEATH-ASSOCIATED INHIBITOR OF APOPTOSIS 2"/>
    <property type="match status" value="1"/>
</dbReference>
<keyword evidence="3" id="KW-1185">Reference proteome</keyword>
<organism evidence="2 3">
    <name type="scientific">Apolygus lucorum</name>
    <name type="common">Small green plant bug</name>
    <name type="synonym">Lygocoris lucorum</name>
    <dbReference type="NCBI Taxonomy" id="248454"/>
    <lineage>
        <taxon>Eukaryota</taxon>
        <taxon>Metazoa</taxon>
        <taxon>Ecdysozoa</taxon>
        <taxon>Arthropoda</taxon>
        <taxon>Hexapoda</taxon>
        <taxon>Insecta</taxon>
        <taxon>Pterygota</taxon>
        <taxon>Neoptera</taxon>
        <taxon>Paraneoptera</taxon>
        <taxon>Hemiptera</taxon>
        <taxon>Heteroptera</taxon>
        <taxon>Panheteroptera</taxon>
        <taxon>Cimicomorpha</taxon>
        <taxon>Miridae</taxon>
        <taxon>Mirini</taxon>
        <taxon>Apolygus</taxon>
    </lineage>
</organism>
<dbReference type="SMART" id="SM00238">
    <property type="entry name" value="BIR"/>
    <property type="match status" value="2"/>
</dbReference>
<dbReference type="PROSITE" id="PS50143">
    <property type="entry name" value="BIR_REPEAT_2"/>
    <property type="match status" value="2"/>
</dbReference>
<comment type="caution">
    <text evidence="2">The sequence shown here is derived from an EMBL/GenBank/DDBJ whole genome shotgun (WGS) entry which is preliminary data.</text>
</comment>
<dbReference type="GO" id="GO:0005634">
    <property type="term" value="C:nucleus"/>
    <property type="evidence" value="ECO:0007669"/>
    <property type="project" value="TreeGrafter"/>
</dbReference>
<gene>
    <name evidence="2" type="ORF">GE061_000006</name>
</gene>
<dbReference type="EMBL" id="WIXP02000001">
    <property type="protein sequence ID" value="KAF6215675.1"/>
    <property type="molecule type" value="Genomic_DNA"/>
</dbReference>
<dbReference type="CDD" id="cd00022">
    <property type="entry name" value="BIR"/>
    <property type="match status" value="2"/>
</dbReference>
<dbReference type="PANTHER" id="PTHR10044">
    <property type="entry name" value="INHIBITOR OF APOPTOSIS"/>
    <property type="match status" value="1"/>
</dbReference>
<sequence>MQKLKKLTQKRQKAMEHWGLNAIDVVKSITAKVYAIMLLTSLLSLTPMLNHMSEVVTRFEEIIYSTHYEDAIGSLIAGGASVAKSITEAKRSKEELDEIRRHNKTMEEEAKTSSNGVQGKGLFIRPYKGKGVSDSSHRRHRAHNHCRQVTNDVDLVICSPTLKEDGFPENGLIYHMRTLVMSRWKGWGRVRNLQLVVGLSDLTTPLVVIRPQRSTPFYFSAADWELLSRQLPQAERKADNTFLHGKYGFPLHLPFNLLATVPATSDTYWLGRMENVYSEDEAEKEQQPLHGDGSGGNMTSLIPALPSNETTGLLQLASLPTYHTFLRYTPYMDFCKAMVELDSLLTAIQKLERQQLGSYLMSNFYKESARLASFVDWSTCLPSAHDMAQAGFYYTGQHDQVKCPFCDVTIGDWLATDIPINVHTRWSPNCHFAKSPGSITDVGTTRVVGNETMDRGTSTTPLLFECYDARLSTFRMWPKVLQHLVPELCSAGFYYKDQMGDIVYCYSCNGSISDWEIYDEPWAEHARLFPKCPHLLNVKGSEFIENFHIPNTCDWN</sequence>
<dbReference type="SUPFAM" id="SSF57924">
    <property type="entry name" value="Inhibitor of apoptosis (IAP) repeat"/>
    <property type="match status" value="2"/>
</dbReference>
<dbReference type="AlphaFoldDB" id="A0A8S9Y756"/>
<dbReference type="Pfam" id="PF00653">
    <property type="entry name" value="BIR"/>
    <property type="match status" value="2"/>
</dbReference>
<dbReference type="Proteomes" id="UP000466442">
    <property type="component" value="Linkage Group LG1"/>
</dbReference>
<accession>A0A8S9Y756</accession>
<dbReference type="OrthoDB" id="774873at2759"/>
<reference evidence="2" key="1">
    <citation type="journal article" date="2021" name="Mol. Ecol. Resour.">
        <title>Apolygus lucorum genome provides insights into omnivorousness and mesophyll feeding.</title>
        <authorList>
            <person name="Liu Y."/>
            <person name="Liu H."/>
            <person name="Wang H."/>
            <person name="Huang T."/>
            <person name="Liu B."/>
            <person name="Yang B."/>
            <person name="Yin L."/>
            <person name="Li B."/>
            <person name="Zhang Y."/>
            <person name="Zhang S."/>
            <person name="Jiang F."/>
            <person name="Zhang X."/>
            <person name="Ren Y."/>
            <person name="Wang B."/>
            <person name="Wang S."/>
            <person name="Lu Y."/>
            <person name="Wu K."/>
            <person name="Fan W."/>
            <person name="Wang G."/>
        </authorList>
    </citation>
    <scope>NUCLEOTIDE SEQUENCE</scope>
    <source>
        <strain evidence="2">12Hb</strain>
    </source>
</reference>
<protein>
    <submittedName>
        <fullName evidence="2">Uncharacterized protein</fullName>
    </submittedName>
</protein>
<dbReference type="GO" id="GO:0005737">
    <property type="term" value="C:cytoplasm"/>
    <property type="evidence" value="ECO:0007669"/>
    <property type="project" value="TreeGrafter"/>
</dbReference>
<dbReference type="InterPro" id="IPR050784">
    <property type="entry name" value="IAP"/>
</dbReference>